<evidence type="ECO:0000313" key="5">
    <source>
        <dbReference type="EMBL" id="PPQ89412.1"/>
    </source>
</evidence>
<keyword evidence="6" id="KW-1185">Reference proteome</keyword>
<dbReference type="STRING" id="93625.A0A409XF63"/>
<dbReference type="OrthoDB" id="10265068at2759"/>
<dbReference type="EMBL" id="NHYD01001887">
    <property type="protein sequence ID" value="PPQ89412.1"/>
    <property type="molecule type" value="Genomic_DNA"/>
</dbReference>
<keyword evidence="2" id="KW-0539">Nucleus</keyword>
<evidence type="ECO:0000256" key="1">
    <source>
        <dbReference type="ARBA" id="ARBA00004123"/>
    </source>
</evidence>
<dbReference type="GO" id="GO:0006285">
    <property type="term" value="P:base-excision repair, AP site formation"/>
    <property type="evidence" value="ECO:0007669"/>
    <property type="project" value="UniProtKB-ARBA"/>
</dbReference>
<dbReference type="Gene3D" id="1.10.340.30">
    <property type="entry name" value="Hypothetical protein, domain 2"/>
    <property type="match status" value="1"/>
</dbReference>
<dbReference type="Pfam" id="PF00730">
    <property type="entry name" value="HhH-GPD"/>
    <property type="match status" value="1"/>
</dbReference>
<dbReference type="InterPro" id="IPR011257">
    <property type="entry name" value="DNA_glycosylase"/>
</dbReference>
<dbReference type="SUPFAM" id="SSF48150">
    <property type="entry name" value="DNA-glycosylase"/>
    <property type="match status" value="1"/>
</dbReference>
<dbReference type="PANTHER" id="PTHR15074:SF0">
    <property type="entry name" value="METHYL-CPG-BINDING DOMAIN PROTEIN 4-LIKE PROTEIN"/>
    <property type="match status" value="1"/>
</dbReference>
<organism evidence="5 6">
    <name type="scientific">Psilocybe cyanescens</name>
    <dbReference type="NCBI Taxonomy" id="93625"/>
    <lineage>
        <taxon>Eukaryota</taxon>
        <taxon>Fungi</taxon>
        <taxon>Dikarya</taxon>
        <taxon>Basidiomycota</taxon>
        <taxon>Agaricomycotina</taxon>
        <taxon>Agaricomycetes</taxon>
        <taxon>Agaricomycetidae</taxon>
        <taxon>Agaricales</taxon>
        <taxon>Agaricineae</taxon>
        <taxon>Strophariaceae</taxon>
        <taxon>Psilocybe</taxon>
    </lineage>
</organism>
<dbReference type="GO" id="GO:0003677">
    <property type="term" value="F:DNA binding"/>
    <property type="evidence" value="ECO:0007669"/>
    <property type="project" value="InterPro"/>
</dbReference>
<evidence type="ECO:0000259" key="4">
    <source>
        <dbReference type="Pfam" id="PF00730"/>
    </source>
</evidence>
<feature type="domain" description="HhH-GPD" evidence="4">
    <location>
        <begin position="122"/>
        <end position="203"/>
    </location>
</feature>
<dbReference type="AlphaFoldDB" id="A0A409XF63"/>
<comment type="caution">
    <text evidence="5">The sequence shown here is derived from an EMBL/GenBank/DDBJ whole genome shotgun (WGS) entry which is preliminary data.</text>
</comment>
<evidence type="ECO:0000313" key="6">
    <source>
        <dbReference type="Proteomes" id="UP000283269"/>
    </source>
</evidence>
<dbReference type="Proteomes" id="UP000283269">
    <property type="component" value="Unassembled WGS sequence"/>
</dbReference>
<accession>A0A409XF63</accession>
<sequence length="309" mass="35128">MNRIYQPTTPKKTRSSSGRLSSDSSRERIIQSPYFSPTKGRTPAKYDASDVEEATFYRLRSFDKSNEYKNPVKASYECGRATGRDFGDYRSEMSRLTSHLGTLKPILIQEQVADDPWKLLVAVTLLNKTAGKLAIPVFHDIIKRWPTPFDLSQADDKELAALIHRLGTYNIRSKRLIAISKAYVQEPPSLYDIRSSNKTSTHRRCSRFFTPPSNGHCKYPGTPVSHYPGTGPYALDSYRIFSSVRDEPDSEEWMTVMPSDKELILFLKWKWAFIKGMEWSSMKGAVGAITEKYLSSLIAELEKNNVTTS</sequence>
<dbReference type="InParanoid" id="A0A409XF63"/>
<protein>
    <recommendedName>
        <fullName evidence="4">HhH-GPD domain-containing protein</fullName>
    </recommendedName>
</protein>
<reference evidence="5 6" key="1">
    <citation type="journal article" date="2018" name="Evol. Lett.">
        <title>Horizontal gene cluster transfer increased hallucinogenic mushroom diversity.</title>
        <authorList>
            <person name="Reynolds H.T."/>
            <person name="Vijayakumar V."/>
            <person name="Gluck-Thaler E."/>
            <person name="Korotkin H.B."/>
            <person name="Matheny P.B."/>
            <person name="Slot J.C."/>
        </authorList>
    </citation>
    <scope>NUCLEOTIDE SEQUENCE [LARGE SCALE GENOMIC DNA]</scope>
    <source>
        <strain evidence="5 6">2631</strain>
    </source>
</reference>
<dbReference type="GO" id="GO:0005634">
    <property type="term" value="C:nucleus"/>
    <property type="evidence" value="ECO:0007669"/>
    <property type="project" value="UniProtKB-SubCell"/>
</dbReference>
<evidence type="ECO:0000256" key="3">
    <source>
        <dbReference type="SAM" id="MobiDB-lite"/>
    </source>
</evidence>
<feature type="compositionally biased region" description="Polar residues" evidence="3">
    <location>
        <begin position="1"/>
        <end position="10"/>
    </location>
</feature>
<name>A0A409XF63_PSICY</name>
<proteinExistence type="predicted"/>
<dbReference type="PANTHER" id="PTHR15074">
    <property type="entry name" value="METHYL-CPG-BINDING PROTEIN"/>
    <property type="match status" value="1"/>
</dbReference>
<dbReference type="InterPro" id="IPR003265">
    <property type="entry name" value="HhH-GPD_domain"/>
</dbReference>
<gene>
    <name evidence="5" type="ORF">CVT25_002230</name>
</gene>
<comment type="subcellular location">
    <subcellularLocation>
        <location evidence="1">Nucleus</location>
    </subcellularLocation>
</comment>
<dbReference type="InterPro" id="IPR045138">
    <property type="entry name" value="MeCP2/MBD4"/>
</dbReference>
<evidence type="ECO:0000256" key="2">
    <source>
        <dbReference type="ARBA" id="ARBA00023242"/>
    </source>
</evidence>
<feature type="region of interest" description="Disordered" evidence="3">
    <location>
        <begin position="1"/>
        <end position="44"/>
    </location>
</feature>
<dbReference type="GO" id="GO:0003824">
    <property type="term" value="F:catalytic activity"/>
    <property type="evidence" value="ECO:0007669"/>
    <property type="project" value="InterPro"/>
</dbReference>